<keyword evidence="5 8" id="KW-0812">Transmembrane</keyword>
<feature type="transmembrane region" description="Helical" evidence="8">
    <location>
        <begin position="289"/>
        <end position="309"/>
    </location>
</feature>
<feature type="transmembrane region" description="Helical" evidence="8">
    <location>
        <begin position="254"/>
        <end position="277"/>
    </location>
</feature>
<evidence type="ECO:0000256" key="6">
    <source>
        <dbReference type="ARBA" id="ARBA00022989"/>
    </source>
</evidence>
<dbReference type="NCBIfam" id="TIGR00383">
    <property type="entry name" value="corA"/>
    <property type="match status" value="1"/>
</dbReference>
<evidence type="ECO:0000256" key="1">
    <source>
        <dbReference type="ARBA" id="ARBA00004651"/>
    </source>
</evidence>
<dbReference type="PANTHER" id="PTHR46494:SF1">
    <property type="entry name" value="CORA FAMILY METAL ION TRANSPORTER (EUROFUNG)"/>
    <property type="match status" value="1"/>
</dbReference>
<keyword evidence="8" id="KW-0460">Magnesium</keyword>
<evidence type="ECO:0000256" key="4">
    <source>
        <dbReference type="ARBA" id="ARBA00022475"/>
    </source>
</evidence>
<keyword evidence="6 8" id="KW-1133">Transmembrane helix</keyword>
<dbReference type="AlphaFoldDB" id="A0A7I8D849"/>
<dbReference type="InterPro" id="IPR045863">
    <property type="entry name" value="CorA_TM1_TM2"/>
</dbReference>
<evidence type="ECO:0000256" key="2">
    <source>
        <dbReference type="ARBA" id="ARBA00009765"/>
    </source>
</evidence>
<organism evidence="9 10">
    <name type="scientific">Effusibacillus dendaii</name>
    <dbReference type="NCBI Taxonomy" id="2743772"/>
    <lineage>
        <taxon>Bacteria</taxon>
        <taxon>Bacillati</taxon>
        <taxon>Bacillota</taxon>
        <taxon>Bacilli</taxon>
        <taxon>Bacillales</taxon>
        <taxon>Alicyclobacillaceae</taxon>
        <taxon>Effusibacillus</taxon>
    </lineage>
</organism>
<proteinExistence type="inferred from homology"/>
<dbReference type="GO" id="GO:0015095">
    <property type="term" value="F:magnesium ion transmembrane transporter activity"/>
    <property type="evidence" value="ECO:0007669"/>
    <property type="project" value="UniProtKB-UniRule"/>
</dbReference>
<dbReference type="GO" id="GO:0015087">
    <property type="term" value="F:cobalt ion transmembrane transporter activity"/>
    <property type="evidence" value="ECO:0007669"/>
    <property type="project" value="UniProtKB-UniRule"/>
</dbReference>
<dbReference type="Gene3D" id="3.30.460.20">
    <property type="entry name" value="CorA soluble domain-like"/>
    <property type="match status" value="1"/>
</dbReference>
<dbReference type="InterPro" id="IPR004488">
    <property type="entry name" value="Mg/Co-transport_prot_CorA"/>
</dbReference>
<keyword evidence="10" id="KW-1185">Reference proteome</keyword>
<dbReference type="InterPro" id="IPR045861">
    <property type="entry name" value="CorA_cytoplasmic_dom"/>
</dbReference>
<dbReference type="Gene3D" id="1.20.58.340">
    <property type="entry name" value="Magnesium transport protein CorA, transmembrane region"/>
    <property type="match status" value="2"/>
</dbReference>
<dbReference type="InterPro" id="IPR002523">
    <property type="entry name" value="MgTranspt_CorA/ZnTranspt_ZntB"/>
</dbReference>
<evidence type="ECO:0000313" key="9">
    <source>
        <dbReference type="EMBL" id="BCJ86187.1"/>
    </source>
</evidence>
<dbReference type="Proteomes" id="UP000593802">
    <property type="component" value="Chromosome"/>
</dbReference>
<gene>
    <name evidence="9" type="primary">yfjQ</name>
    <name evidence="8" type="synonym">corA</name>
    <name evidence="9" type="ORF">skT53_11720</name>
</gene>
<comment type="subcellular location">
    <subcellularLocation>
        <location evidence="1">Cell membrane</location>
        <topology evidence="1">Multi-pass membrane protein</topology>
    </subcellularLocation>
    <subcellularLocation>
        <location evidence="8">Membrane</location>
        <topology evidence="8">Multi-pass membrane protein</topology>
    </subcellularLocation>
</comment>
<evidence type="ECO:0000256" key="8">
    <source>
        <dbReference type="RuleBase" id="RU362010"/>
    </source>
</evidence>
<protein>
    <recommendedName>
        <fullName evidence="8">Magnesium transport protein CorA</fullName>
    </recommendedName>
</protein>
<dbReference type="FunFam" id="1.20.58.340:FF:000012">
    <property type="entry name" value="Magnesium transport protein CorA"/>
    <property type="match status" value="1"/>
</dbReference>
<reference evidence="9 10" key="1">
    <citation type="submission" date="2020-08" db="EMBL/GenBank/DDBJ databases">
        <title>Complete Genome Sequence of Effusibacillus dendaii Strain skT53, Isolated from Farmland soil.</title>
        <authorList>
            <person name="Konishi T."/>
            <person name="Kawasaki H."/>
        </authorList>
    </citation>
    <scope>NUCLEOTIDE SEQUENCE [LARGE SCALE GENOMIC DNA]</scope>
    <source>
        <strain evidence="10">skT53</strain>
    </source>
</reference>
<evidence type="ECO:0000313" key="10">
    <source>
        <dbReference type="Proteomes" id="UP000593802"/>
    </source>
</evidence>
<evidence type="ECO:0000256" key="3">
    <source>
        <dbReference type="ARBA" id="ARBA00022448"/>
    </source>
</evidence>
<dbReference type="GO" id="GO:0050897">
    <property type="term" value="F:cobalt ion binding"/>
    <property type="evidence" value="ECO:0007669"/>
    <property type="project" value="TreeGrafter"/>
</dbReference>
<dbReference type="PANTHER" id="PTHR46494">
    <property type="entry name" value="CORA FAMILY METAL ION TRANSPORTER (EUROFUNG)"/>
    <property type="match status" value="1"/>
</dbReference>
<comment type="function">
    <text evidence="8">Mediates influx of magnesium ions.</text>
</comment>
<dbReference type="RefSeq" id="WP_200760216.1">
    <property type="nucleotide sequence ID" value="NZ_AP023366.1"/>
</dbReference>
<dbReference type="EMBL" id="AP023366">
    <property type="protein sequence ID" value="BCJ86187.1"/>
    <property type="molecule type" value="Genomic_DNA"/>
</dbReference>
<comment type="similarity">
    <text evidence="2 8">Belongs to the CorA metal ion transporter (MIT) (TC 1.A.35) family.</text>
</comment>
<keyword evidence="3 8" id="KW-0813">Transport</keyword>
<keyword evidence="7 8" id="KW-0472">Membrane</keyword>
<dbReference type="SUPFAM" id="SSF143865">
    <property type="entry name" value="CorA soluble domain-like"/>
    <property type="match status" value="1"/>
</dbReference>
<dbReference type="GO" id="GO:0000287">
    <property type="term" value="F:magnesium ion binding"/>
    <property type="evidence" value="ECO:0007669"/>
    <property type="project" value="TreeGrafter"/>
</dbReference>
<name>A0A7I8D849_9BACL</name>
<dbReference type="Pfam" id="PF01544">
    <property type="entry name" value="CorA"/>
    <property type="match status" value="1"/>
</dbReference>
<dbReference type="KEGG" id="eff:skT53_11720"/>
<keyword evidence="8" id="KW-0406">Ion transport</keyword>
<sequence length="315" mass="37920">MIHTLCVLNDGNVLYNVPLEQMDTYSPKWFWVEFSQPTEQEILYLSSYFSFHHLAIEDCLHLLQRPKLDDYGEYRFLVLHAFSQPQTRPEEVNLFVSDRYIVSFHMQVNEDLTHIKEYYQTNPSLVEKGMEYLLYSIIDRLVDQYFPLLHQIDDELDRLESAYFLRPTEKMINRVFEIRKELLALRRTFDPCRDVINQILHPEEEKWKPQHRLFFRDIYDHLTKLLEMTDTYRQIGNDLIESYAMLNSQRINRVMMTLTVITTIFMPLSFLAALYGMNFVNMPELHWRYGYYAVLILMGITATGMVVWFKRKGWF</sequence>
<dbReference type="GO" id="GO:0005886">
    <property type="term" value="C:plasma membrane"/>
    <property type="evidence" value="ECO:0007669"/>
    <property type="project" value="UniProtKB-SubCell"/>
</dbReference>
<accession>A0A7I8D849</accession>
<evidence type="ECO:0000256" key="7">
    <source>
        <dbReference type="ARBA" id="ARBA00023136"/>
    </source>
</evidence>
<evidence type="ECO:0000256" key="5">
    <source>
        <dbReference type="ARBA" id="ARBA00022692"/>
    </source>
</evidence>
<keyword evidence="4 8" id="KW-1003">Cell membrane</keyword>
<dbReference type="SUPFAM" id="SSF144083">
    <property type="entry name" value="Magnesium transport protein CorA, transmembrane region"/>
    <property type="match status" value="1"/>
</dbReference>